<comment type="caution">
    <text evidence="4">The sequence shown here is derived from an EMBL/GenBank/DDBJ whole genome shotgun (WGS) entry which is preliminary data.</text>
</comment>
<dbReference type="PANTHER" id="PTHR30363:SF44">
    <property type="entry name" value="AGA OPERON TRANSCRIPTIONAL REPRESSOR-RELATED"/>
    <property type="match status" value="1"/>
</dbReference>
<dbReference type="InterPro" id="IPR050313">
    <property type="entry name" value="Carb_Metab_HTH_regulators"/>
</dbReference>
<dbReference type="Gene3D" id="1.10.10.10">
    <property type="entry name" value="Winged helix-like DNA-binding domain superfamily/Winged helix DNA-binding domain"/>
    <property type="match status" value="1"/>
</dbReference>
<dbReference type="Gene3D" id="3.40.50.1360">
    <property type="match status" value="1"/>
</dbReference>
<dbReference type="AlphaFoldDB" id="A0A7X6JYB0"/>
<keyword evidence="1" id="KW-0805">Transcription regulation</keyword>
<dbReference type="InterPro" id="IPR014036">
    <property type="entry name" value="DeoR-like_C"/>
</dbReference>
<dbReference type="InterPro" id="IPR001034">
    <property type="entry name" value="DeoR_HTH"/>
</dbReference>
<dbReference type="EMBL" id="JAAZQQ010000001">
    <property type="protein sequence ID" value="NKX43618.1"/>
    <property type="molecule type" value="Genomic_DNA"/>
</dbReference>
<accession>A0A7X6JYB0</accession>
<dbReference type="InterPro" id="IPR036388">
    <property type="entry name" value="WH-like_DNA-bd_sf"/>
</dbReference>
<dbReference type="SUPFAM" id="SSF46785">
    <property type="entry name" value="Winged helix' DNA-binding domain"/>
    <property type="match status" value="1"/>
</dbReference>
<name>A0A7X6JYB0_9RHOB</name>
<gene>
    <name evidence="4" type="ORF">HCU73_03370</name>
</gene>
<dbReference type="RefSeq" id="WP_168621973.1">
    <property type="nucleotide sequence ID" value="NZ_JAAZQQ010000001.1"/>
</dbReference>
<evidence type="ECO:0000256" key="1">
    <source>
        <dbReference type="ARBA" id="ARBA00023015"/>
    </source>
</evidence>
<dbReference type="GO" id="GO:0003700">
    <property type="term" value="F:DNA-binding transcription factor activity"/>
    <property type="evidence" value="ECO:0007669"/>
    <property type="project" value="InterPro"/>
</dbReference>
<keyword evidence="2" id="KW-0804">Transcription</keyword>
<dbReference type="Pfam" id="PF08220">
    <property type="entry name" value="HTH_DeoR"/>
    <property type="match status" value="1"/>
</dbReference>
<dbReference type="Proteomes" id="UP000526408">
    <property type="component" value="Unassembled WGS sequence"/>
</dbReference>
<sequence length="266" mass="28181">MSDASQATQLNPRHERILEMLNRDRVVEVARLSEVLGVSAVTIRSDLDTLERRMLLRRIRGGATSVQAARFVRPLELPSQSFGAEKERIGAMAARMVRDGETIILDAGTTTRAMALALPADLRDVVVITNSLDIAISLETHAGITVMLTGGTVKKTGRNPRSRSLIPPFAGLVLAQLNADCAYLCCAGVDADRGFTNAHFEEVEIKRAMLAAARRVVVLGDHGKLGHVAGARIAGLEEVSTLVTDAGAGPSDVAALTAAGLDVILA</sequence>
<evidence type="ECO:0000259" key="3">
    <source>
        <dbReference type="PROSITE" id="PS51000"/>
    </source>
</evidence>
<dbReference type="SUPFAM" id="SSF100950">
    <property type="entry name" value="NagB/RpiA/CoA transferase-like"/>
    <property type="match status" value="1"/>
</dbReference>
<dbReference type="Pfam" id="PF00455">
    <property type="entry name" value="DeoRC"/>
    <property type="match status" value="1"/>
</dbReference>
<protein>
    <submittedName>
        <fullName evidence="4">DeoR/GlpR transcriptional regulator</fullName>
    </submittedName>
</protein>
<evidence type="ECO:0000313" key="5">
    <source>
        <dbReference type="Proteomes" id="UP000526408"/>
    </source>
</evidence>
<proteinExistence type="predicted"/>
<keyword evidence="5" id="KW-1185">Reference proteome</keyword>
<dbReference type="InterPro" id="IPR037171">
    <property type="entry name" value="NagB/RpiA_transferase-like"/>
</dbReference>
<reference evidence="4 5" key="1">
    <citation type="submission" date="2020-04" db="EMBL/GenBank/DDBJ databases">
        <authorList>
            <person name="Yoon J."/>
        </authorList>
    </citation>
    <scope>NUCLEOTIDE SEQUENCE [LARGE SCALE GENOMIC DNA]</scope>
    <source>
        <strain evidence="4 5">KMU-115</strain>
    </source>
</reference>
<dbReference type="PROSITE" id="PS51000">
    <property type="entry name" value="HTH_DEOR_2"/>
    <property type="match status" value="1"/>
</dbReference>
<evidence type="ECO:0000313" key="4">
    <source>
        <dbReference type="EMBL" id="NKX43618.1"/>
    </source>
</evidence>
<dbReference type="SMART" id="SM00420">
    <property type="entry name" value="HTH_DEOR"/>
    <property type="match status" value="1"/>
</dbReference>
<dbReference type="PANTHER" id="PTHR30363">
    <property type="entry name" value="HTH-TYPE TRANSCRIPTIONAL REGULATOR SRLR-RELATED"/>
    <property type="match status" value="1"/>
</dbReference>
<organism evidence="4 5">
    <name type="scientific">Roseicyclus persicicus</name>
    <dbReference type="NCBI Taxonomy" id="2650661"/>
    <lineage>
        <taxon>Bacteria</taxon>
        <taxon>Pseudomonadati</taxon>
        <taxon>Pseudomonadota</taxon>
        <taxon>Alphaproteobacteria</taxon>
        <taxon>Rhodobacterales</taxon>
        <taxon>Roseobacteraceae</taxon>
        <taxon>Roseicyclus</taxon>
    </lineage>
</organism>
<feature type="domain" description="HTH deoR-type" evidence="3">
    <location>
        <begin position="10"/>
        <end position="65"/>
    </location>
</feature>
<dbReference type="InterPro" id="IPR036390">
    <property type="entry name" value="WH_DNA-bd_sf"/>
</dbReference>
<dbReference type="SMART" id="SM01134">
    <property type="entry name" value="DeoRC"/>
    <property type="match status" value="1"/>
</dbReference>
<evidence type="ECO:0000256" key="2">
    <source>
        <dbReference type="ARBA" id="ARBA00023163"/>
    </source>
</evidence>